<dbReference type="NCBIfam" id="NF033546">
    <property type="entry name" value="transpos_IS21"/>
    <property type="match status" value="1"/>
</dbReference>
<gene>
    <name evidence="2" type="primary">istA</name>
    <name evidence="2" type="ORF">NE695_18255</name>
</gene>
<dbReference type="Proteomes" id="UP001524473">
    <property type="component" value="Unassembled WGS sequence"/>
</dbReference>
<keyword evidence="3" id="KW-1185">Reference proteome</keyword>
<dbReference type="PANTHER" id="PTHR35004:SF7">
    <property type="entry name" value="INTEGRASE PROTEIN"/>
    <property type="match status" value="1"/>
</dbReference>
<evidence type="ECO:0000313" key="2">
    <source>
        <dbReference type="EMBL" id="MCQ4841845.1"/>
    </source>
</evidence>
<comment type="caution">
    <text evidence="2">The sequence shown here is derived from an EMBL/GenBank/DDBJ whole genome shotgun (WGS) entry which is preliminary data.</text>
</comment>
<dbReference type="PANTHER" id="PTHR35004">
    <property type="entry name" value="TRANSPOSASE RV3428C-RELATED"/>
    <property type="match status" value="1"/>
</dbReference>
<dbReference type="InterPro" id="IPR054353">
    <property type="entry name" value="IstA-like_C"/>
</dbReference>
<organism evidence="2 3">
    <name type="scientific">Neglectibacter timonensis</name>
    <dbReference type="NCBI Taxonomy" id="1776382"/>
    <lineage>
        <taxon>Bacteria</taxon>
        <taxon>Bacillati</taxon>
        <taxon>Bacillota</taxon>
        <taxon>Clostridia</taxon>
        <taxon>Eubacteriales</taxon>
        <taxon>Oscillospiraceae</taxon>
        <taxon>Neglectibacter</taxon>
    </lineage>
</organism>
<sequence>MAQKQYIKYLYEVEGKNLAEIQKATGFNYRTVQKYAYQENWSEESLPVLNAENYPSLGAYIPIIDTWLEDDCKLPRKQRHTAWRVFCRLRDEHGFTGCYSSVKRYVRKKRFVMKTSDEGFLPLAHPCGWGQVDFGEFMYYDAVQKEQTGYALTVSFPHSNKGYTQAFPSQNQECLLEGMKRIFEYIGGVPVRLRFDNMTTAVAQVLKGSERTLTDGFARFMLHYRFQADFCNPAAGNEKGNVESKVGYSRRNAFVPVPTITSFDDYNDWLFDWCETDAERDHYKYKIPIQELWEEDYAQLLRLPEYPFSVFRYEALSVNKSGFAVIDTNRYGLSPTLAGETVQAKIFFDHVEFFYDHQLVGRYPRSYKTNDEVYDWRQYITTLCKKPGAVEHTRFFQQMPEAWQEYLRPLKSKERKSALQLLDEIVRDGNDTLCVDALTLAAENGRTDTDSIRQCYYMIARKEFRPDPLKLVSTTPILDYNPNLSAYDGLMGGEVNV</sequence>
<evidence type="ECO:0000313" key="3">
    <source>
        <dbReference type="Proteomes" id="UP001524473"/>
    </source>
</evidence>
<feature type="domain" description="Transposase for insertion sequence element IS21-like C-terminal" evidence="1">
    <location>
        <begin position="303"/>
        <end position="375"/>
    </location>
</feature>
<name>A0ABT1S5L8_9FIRM</name>
<dbReference type="RefSeq" id="WP_256192479.1">
    <property type="nucleotide sequence ID" value="NZ_JANFZG010000089.1"/>
</dbReference>
<accession>A0ABT1S5L8</accession>
<dbReference type="Pfam" id="PF22483">
    <property type="entry name" value="Mu-transpos_C_2"/>
    <property type="match status" value="1"/>
</dbReference>
<reference evidence="2 3" key="1">
    <citation type="submission" date="2022-06" db="EMBL/GenBank/DDBJ databases">
        <title>Isolation of gut microbiota from human fecal samples.</title>
        <authorList>
            <person name="Pamer E.G."/>
            <person name="Barat B."/>
            <person name="Waligurski E."/>
            <person name="Medina S."/>
            <person name="Paddock L."/>
            <person name="Mostad J."/>
        </authorList>
    </citation>
    <scope>NUCLEOTIDE SEQUENCE [LARGE SCALE GENOMIC DNA]</scope>
    <source>
        <strain evidence="2 3">DFI.9.73</strain>
    </source>
</reference>
<protein>
    <submittedName>
        <fullName evidence="2">IS21 family transposase</fullName>
    </submittedName>
</protein>
<proteinExistence type="predicted"/>
<dbReference type="EMBL" id="JANFZH010000092">
    <property type="protein sequence ID" value="MCQ4841845.1"/>
    <property type="molecule type" value="Genomic_DNA"/>
</dbReference>
<evidence type="ECO:0000259" key="1">
    <source>
        <dbReference type="Pfam" id="PF22483"/>
    </source>
</evidence>